<dbReference type="PROSITE" id="PS51820">
    <property type="entry name" value="PA14"/>
    <property type="match status" value="1"/>
</dbReference>
<dbReference type="PANTHER" id="PTHR46957">
    <property type="entry name" value="CYTOKINE RECEPTOR"/>
    <property type="match status" value="1"/>
</dbReference>
<feature type="domain" description="Fibronectin type-III" evidence="2">
    <location>
        <begin position="1699"/>
        <end position="1789"/>
    </location>
</feature>
<dbReference type="Gene3D" id="2.60.40.10">
    <property type="entry name" value="Immunoglobulins"/>
    <property type="match status" value="10"/>
</dbReference>
<proteinExistence type="predicted"/>
<evidence type="ECO:0000259" key="2">
    <source>
        <dbReference type="PROSITE" id="PS50853"/>
    </source>
</evidence>
<dbReference type="InterPro" id="IPR036116">
    <property type="entry name" value="FN3_sf"/>
</dbReference>
<dbReference type="InterPro" id="IPR003961">
    <property type="entry name" value="FN3_dom"/>
</dbReference>
<dbReference type="SUPFAM" id="SSF53474">
    <property type="entry name" value="alpha/beta-Hydrolases"/>
    <property type="match status" value="1"/>
</dbReference>
<organism evidence="4 5">
    <name type="scientific">Marivirga lumbricoides</name>
    <dbReference type="NCBI Taxonomy" id="1046115"/>
    <lineage>
        <taxon>Bacteria</taxon>
        <taxon>Pseudomonadati</taxon>
        <taxon>Bacteroidota</taxon>
        <taxon>Cytophagia</taxon>
        <taxon>Cytophagales</taxon>
        <taxon>Marivirgaceae</taxon>
        <taxon>Marivirga</taxon>
    </lineage>
</organism>
<dbReference type="SUPFAM" id="SSF49265">
    <property type="entry name" value="Fibronectin type III"/>
    <property type="match status" value="4"/>
</dbReference>
<evidence type="ECO:0008006" key="6">
    <source>
        <dbReference type="Google" id="ProtNLM"/>
    </source>
</evidence>
<dbReference type="Pfam" id="PF07691">
    <property type="entry name" value="PA14"/>
    <property type="match status" value="1"/>
</dbReference>
<feature type="domain" description="Fibronectin type-III" evidence="2">
    <location>
        <begin position="541"/>
        <end position="630"/>
    </location>
</feature>
<dbReference type="SMART" id="SM00060">
    <property type="entry name" value="FN3"/>
    <property type="match status" value="7"/>
</dbReference>
<dbReference type="PANTHER" id="PTHR46957:SF3">
    <property type="entry name" value="CYTOKINE RECEPTOR"/>
    <property type="match status" value="1"/>
</dbReference>
<dbReference type="InterPro" id="IPR026444">
    <property type="entry name" value="Secre_tail"/>
</dbReference>
<sequence length="3124" mass="341527">MKKYYIILLFAVFFVQHGYSQFTKYPNEVLFNWASPYKSYSYQGQHFRIKYPNDFDSLGTKKYPVILFLHGFGERGTDNENQLKHGGQRTLNAINSGEFPGIAFYPQTTGVSWDGSNLQSVVAILDELIAKCNADPDRIYVHGLSLGAEGVWRFAFQYPQYAAAIFPMSGVVGGNVAGVTRFIPTWLSQGGLDKNPEPSTGNNRVISWREQGANIRYSYMPTTGHGTWNAQYSKSEFFPWFLEKHKTDITVLYGQSSFCENDPIDITLGITAGFANYQWVKNDTTSTNYIATGSGSNTINVTDIGYYYVRFQRANGVWTKWSKPVHVNRNLNKTSQPTTSFGNQSLNLPTIAGQQSVEITGPQNMDSYRWFRNATIIPGATNYVFTTSNGGEYAVSVRTEKESSWQDEAETVPSEFQAPPQPCFSDPSEPLVVTSQNGLNVPAKPTNFFVNLLNDNSIVINWDDNSSDELAFELYRSVQSGSGYKLVQRINATTGANPQSYVDTPLNANTNYFYRMRAVNNSGGSEYTREESASTLVDSESPSAPFLNLIGSTTNSVSVEWTASTDNIGVVGYEVFRNNALIASLPNDQFQFTNTGLAIDQTYSYVVKAKDATGNVSLASNQVTAKTSVSQGLKYTYYHHNNFNSVDQIVSNGTVIKTGIVNNFNMNNREREDRFAFIFEGLVEIPTAGDYTFFTNSDDGSKLFINNQLIVDNDGTHGCQQRNGVINLPVGLAAIRVLMFENGGGQCLEVRWQGPGISKQFIPDNRLFNNSFELSGFPSQPSNLQATIISNSQIDLNWTDNSNNEEGFEIYRSLNQNANYQLVHLSAANETSWTDSDLSGGTTYYYKIKAINFNGSSDFTGPISATTTGNPPSPASPANFSLIVENSSNVRLNWTDNATAELGYEVYRSTSSVVSTFTLIHTTSTNVNSYLDQQTQGNRTYYYRIRAKGEGSFSDFTSVLNITTDNNPPVIESIINRSVKYGTTLELPIIANDPDGDPITFSFSNALPAFMSLSDNGYGRAQLTVNSDISNAGQYPLEISANDGSGGVDTQSFVITISDNENPFISSIDNIIMKEGYTVTFDVAVIDETLGSLTLSVSNKPDFVFFEDLGGGIGTFTISTEINQAGVFNNIKLLADDGNGGFSEESFNINIEEAKRNYSVFVNFGTNVAPSPWNNISFGNGSKGERFIESNDGGEDVVLSNTGQWYNSYGNSTLNSDLYIPEVVDYFLRKNAGNANFQLTNLNPGLNYDITFFAGKLNNNDGLSYTRTRFTINGTSKFLSVLNNTSNTVVFNSLKPDENGVLNIGVQGENSGNFILNSMEVNVYYEDGLPPAAPTNLTLTAISNSEVELSWEDNANNEQRFEIFRSNVSETGPFTQVGFAPLNQTTFFDENLNGNTTYYYKVRAVNSTGNAETTVAFITTQNSAPVLTNIENVTISVGDTLSIAFSATDAENDGIIFTAVSLPDFVELVDNNDGTGVLTIIPTGKDAGFYGNNIVEATDIYGLSAQTLFNIQVIDNVFANTFYLNFGNNSNAGSPWNNISGSFAQGTSYNSLLNFNGIAGNVGLEIGAGWSATASDGMSSGNNSFILEDIVFQNYWRSNNSSASLKLTGLDTEKLYTIELLSSSNAWLNTETNFTVQNKSRNNVNVTKNKDNLLSFSGVKPNLAGEITISLAQFNTITEAMFINALILKENIIDVAPIAPSKFEARGISKTEIELKWQDNAVNETGYEIYQSDEIGKAFTLLATTGPDVEYYKHTGLIANAPRIYKIRAVGIDGNSEYTPEIAAVTLNNKIFINVNTDISDYLQAGAPWNNTNKVPTTGLVFNNLVDFTSNPVPIQMIIEDIGDGSNNKNGFTSGDLIYPAAVMQAYYYFEPNAAPGLFRLSNLSDSMVYDLTFMGSHGGTLFAITDYTVGEKTVTGFGKSNRYRTSTIHDVTPDDNSTILFEVDASNENDAQYGLFNSLVIEEHRSADVALDKIAPSVPQNLVANNITENSLDLLWNTASDNVSLSGYEVYQNGVMIATTKEASLNVANLVPGYEYLFTVRSVDRNSNHSAFSNDLKISTSDPADGFITYYSLPSGSLNSPGTWNTQTDGSGTSPADFTLNNNEFILNRTATLSGEWTISGTGSKLIVSNDVSLTIDAGFEGAISALENAGIFINVDAAPEFVEMHPSSTVSFNALNNNIPTSAYGNLILGGNTGATKQFRSGNLTIEGTLSVEDGVELNGVDPNSTNIVAKGTVSFHGVGSAIPSEKMLSLVMAGTGEQHIEVLNDNINLFNLRIGEGAEVVFDSNNPEMQIQLGNASGGGLVIEEGASLNIGHHNLIIDGRGIINSQNQTGRLKTNNGSLEFRSRSTLTSHLHFEAGSDTLKMLLTDMANSGKIEINSPLYISDELQVRDGIVDAQGNLTMVSDAEGTAYISEIQNRGEIRGKIKAQRYVSAPPNRMYRYFGSTVRNATVADWQEHIAITGNFSGRSTGPGLTANPSVHYYDENTVSGWMPFPTTSNQEIMEVGKGFSVFTRDTKNPLRLELVGEPVQGDFEFNLLAEGTNDPTANDGVGDGWNLVANPYQSPIQWGGEGWTSSNLSPVLSIWDADYPGGGKYFYAGGGVSDSSFNGEVAIGQGFWVQAIDSNPQLIISESAKVNTNSAVFYRNAVQQPVQFTIRLAKDGIEDKAFILYSEAGSRIYNGAIHGRKRTNDIFNIATASADGVDLAVNHLPNNFCSDSIAILTSNLAPGNYKISFEKLETFHDNEEFTLIDHFLQTEVDVTLQTSYAFDVEHAGDPSGVGRFTLIIRKPEIDQSLTLTQSSQSICEDDQVTLTIKGSQKNALYSLIVNGEEQNNMVKATGNDLTLVIDSEKLNYGENVVLVEAGFRNCGVKVLNNSIVIERSKQPEVNPVDPITICSGNSAHITINPTASNLSFRWYSDEFDEDPILETSSLQFESPVLNSSTAYYYAAVNSNGCESSKREVIEILVEKLDEPVINFKDGSLFSSSENGNQWYFNGQLIEDAIHQSLPVSEPGVYSVKVSNGICEIISDNYEYYITSNTNSATLDLNIYPNPADQDFNVVFNQVLEEDVLVKIVDLAGREVYSDIVRKGNKESVVMVNHLSSGTYVVRMMYMNKVYMKRLLVN</sequence>
<feature type="domain" description="Fibronectin type-III" evidence="2">
    <location>
        <begin position="876"/>
        <end position="967"/>
    </location>
</feature>
<dbReference type="Pfam" id="PF18962">
    <property type="entry name" value="Por_Secre_tail"/>
    <property type="match status" value="1"/>
</dbReference>
<evidence type="ECO:0000313" key="4">
    <source>
        <dbReference type="EMBL" id="GGC41887.1"/>
    </source>
</evidence>
<dbReference type="EMBL" id="BMEC01000009">
    <property type="protein sequence ID" value="GGC41887.1"/>
    <property type="molecule type" value="Genomic_DNA"/>
</dbReference>
<dbReference type="RefSeq" id="WP_188464776.1">
    <property type="nucleotide sequence ID" value="NZ_BAABHU010000009.1"/>
</dbReference>
<evidence type="ECO:0000313" key="5">
    <source>
        <dbReference type="Proteomes" id="UP000636010"/>
    </source>
</evidence>
<dbReference type="Pfam" id="PF19081">
    <property type="entry name" value="Ig_7"/>
    <property type="match status" value="1"/>
</dbReference>
<feature type="domain" description="PA14" evidence="3">
    <location>
        <begin position="628"/>
        <end position="766"/>
    </location>
</feature>
<feature type="domain" description="Cadherin" evidence="1">
    <location>
        <begin position="967"/>
        <end position="1065"/>
    </location>
</feature>
<accession>A0ABQ1MNS2</accession>
<dbReference type="InterPro" id="IPR044023">
    <property type="entry name" value="Ig_7"/>
</dbReference>
<feature type="domain" description="Fibronectin type-III" evidence="2">
    <location>
        <begin position="444"/>
        <end position="538"/>
    </location>
</feature>
<dbReference type="SUPFAM" id="SSF49313">
    <property type="entry name" value="Cadherin-like"/>
    <property type="match status" value="2"/>
</dbReference>
<dbReference type="InterPro" id="IPR050713">
    <property type="entry name" value="RTP_Phos/Ushers"/>
</dbReference>
<evidence type="ECO:0000259" key="1">
    <source>
        <dbReference type="PROSITE" id="PS50268"/>
    </source>
</evidence>
<dbReference type="NCBIfam" id="TIGR04183">
    <property type="entry name" value="Por_Secre_tail"/>
    <property type="match status" value="1"/>
</dbReference>
<dbReference type="Proteomes" id="UP000636010">
    <property type="component" value="Unassembled WGS sequence"/>
</dbReference>
<dbReference type="Gene3D" id="3.40.50.1820">
    <property type="entry name" value="alpha/beta hydrolase"/>
    <property type="match status" value="1"/>
</dbReference>
<name>A0ABQ1MNS2_9BACT</name>
<dbReference type="CDD" id="cd00063">
    <property type="entry name" value="FN3"/>
    <property type="match status" value="7"/>
</dbReference>
<gene>
    <name evidence="4" type="ORF">GCM10011506_29330</name>
</gene>
<feature type="domain" description="Fibronectin type-III" evidence="2">
    <location>
        <begin position="1333"/>
        <end position="1423"/>
    </location>
</feature>
<dbReference type="InterPro" id="IPR015919">
    <property type="entry name" value="Cadherin-like_sf"/>
</dbReference>
<dbReference type="InterPro" id="IPR011658">
    <property type="entry name" value="PA14_dom"/>
</dbReference>
<dbReference type="PROSITE" id="PS50268">
    <property type="entry name" value="CADHERIN_2"/>
    <property type="match status" value="1"/>
</dbReference>
<evidence type="ECO:0000259" key="3">
    <source>
        <dbReference type="PROSITE" id="PS51820"/>
    </source>
</evidence>
<dbReference type="InterPro" id="IPR013783">
    <property type="entry name" value="Ig-like_fold"/>
</dbReference>
<dbReference type="InterPro" id="IPR037524">
    <property type="entry name" value="PA14/GLEYA"/>
</dbReference>
<reference evidence="5" key="1">
    <citation type="journal article" date="2019" name="Int. J. Syst. Evol. Microbiol.">
        <title>The Global Catalogue of Microorganisms (GCM) 10K type strain sequencing project: providing services to taxonomists for standard genome sequencing and annotation.</title>
        <authorList>
            <consortium name="The Broad Institute Genomics Platform"/>
            <consortium name="The Broad Institute Genome Sequencing Center for Infectious Disease"/>
            <person name="Wu L."/>
            <person name="Ma J."/>
        </authorList>
    </citation>
    <scope>NUCLEOTIDE SEQUENCE [LARGE SCALE GENOMIC DNA]</scope>
    <source>
        <strain evidence="5">CGMCC 1.10832</strain>
    </source>
</reference>
<feature type="domain" description="Fibronectin type-III" evidence="2">
    <location>
        <begin position="1979"/>
        <end position="2064"/>
    </location>
</feature>
<dbReference type="InterPro" id="IPR029058">
    <property type="entry name" value="AB_hydrolase_fold"/>
</dbReference>
<dbReference type="Pfam" id="PF00041">
    <property type="entry name" value="fn3"/>
    <property type="match status" value="3"/>
</dbReference>
<dbReference type="Pfam" id="PF17963">
    <property type="entry name" value="Big_9"/>
    <property type="match status" value="1"/>
</dbReference>
<comment type="caution">
    <text evidence="4">The sequence shown here is derived from an EMBL/GenBank/DDBJ whole genome shotgun (WGS) entry which is preliminary data.</text>
</comment>
<feature type="domain" description="Fibronectin type-III" evidence="2">
    <location>
        <begin position="780"/>
        <end position="871"/>
    </location>
</feature>
<dbReference type="InterPro" id="IPR002126">
    <property type="entry name" value="Cadherin-like_dom"/>
</dbReference>
<dbReference type="PROSITE" id="PS50853">
    <property type="entry name" value="FN3"/>
    <property type="match status" value="7"/>
</dbReference>
<protein>
    <recommendedName>
        <fullName evidence="6">Staphylococcus aureus surface protein A</fullName>
    </recommendedName>
</protein>
<dbReference type="SMART" id="SM00758">
    <property type="entry name" value="PA14"/>
    <property type="match status" value="1"/>
</dbReference>
<keyword evidence="5" id="KW-1185">Reference proteome</keyword>